<dbReference type="InterPro" id="IPR002359">
    <property type="entry name" value="Ribosomal_uL6_CS2"/>
</dbReference>
<accession>A0AAW2HCC4</accession>
<dbReference type="PROSITE" id="PS00700">
    <property type="entry name" value="RIBOSOMAL_L6_2"/>
    <property type="match status" value="1"/>
</dbReference>
<feature type="domain" description="Large ribosomal subunit protein uL6 alpha-beta" evidence="6">
    <location>
        <begin position="106"/>
        <end position="176"/>
    </location>
</feature>
<dbReference type="InterPro" id="IPR000702">
    <property type="entry name" value="Ribosomal_uL6-like"/>
</dbReference>
<dbReference type="GO" id="GO:0019843">
    <property type="term" value="F:rRNA binding"/>
    <property type="evidence" value="ECO:0007669"/>
    <property type="project" value="InterPro"/>
</dbReference>
<dbReference type="FunFam" id="3.90.930.12:FF:000003">
    <property type="entry name" value="60S ribosomal protein L9"/>
    <property type="match status" value="1"/>
</dbReference>
<dbReference type="EMBL" id="JARGDH010000005">
    <property type="protein sequence ID" value="KAL0267321.1"/>
    <property type="molecule type" value="Genomic_DNA"/>
</dbReference>
<dbReference type="Pfam" id="PF00347">
    <property type="entry name" value="Ribosomal_L6"/>
    <property type="match status" value="2"/>
</dbReference>
<dbReference type="GO" id="GO:0002181">
    <property type="term" value="P:cytoplasmic translation"/>
    <property type="evidence" value="ECO:0007669"/>
    <property type="project" value="TreeGrafter"/>
</dbReference>
<keyword evidence="2" id="KW-0689">Ribosomal protein</keyword>
<keyword evidence="3" id="KW-0687">Ribonucleoprotein</keyword>
<name>A0AAW2HCC4_9NEOP</name>
<evidence type="ECO:0000259" key="6">
    <source>
        <dbReference type="Pfam" id="PF00347"/>
    </source>
</evidence>
<dbReference type="GO" id="GO:0022625">
    <property type="term" value="C:cytosolic large ribosomal subunit"/>
    <property type="evidence" value="ECO:0007669"/>
    <property type="project" value="TreeGrafter"/>
</dbReference>
<evidence type="ECO:0000256" key="2">
    <source>
        <dbReference type="ARBA" id="ARBA00022980"/>
    </source>
</evidence>
<dbReference type="PANTHER" id="PTHR11655">
    <property type="entry name" value="60S/50S RIBOSOMAL PROTEIN L6/L9"/>
    <property type="match status" value="1"/>
</dbReference>
<dbReference type="GO" id="GO:0003735">
    <property type="term" value="F:structural constituent of ribosome"/>
    <property type="evidence" value="ECO:0007669"/>
    <property type="project" value="InterPro"/>
</dbReference>
<feature type="domain" description="Large ribosomal subunit protein uL6 alpha-beta" evidence="6">
    <location>
        <begin position="12"/>
        <end position="85"/>
    </location>
</feature>
<dbReference type="SUPFAM" id="SSF56053">
    <property type="entry name" value="Ribosomal protein L6"/>
    <property type="match status" value="2"/>
</dbReference>
<sequence>MRQIVSNQTVKVPKDVTVSVKARKVTVKGPRGTLKRAFKHLCLDIYMVNKRCVKVEKWFGTKKELACVRTVCSHIENMIKGVTKGFQYKMRAVYAHFPINCVTTDNNTVLEIRNFLGEKYIRRVKMAPGVTVYNSTKQKDELIIEGNSLEHVSGSAALVQQSTTVKNKDIRKFLDGLYVSEKTTVVQEE</sequence>
<dbReference type="FunFam" id="3.90.930.12:FF:000004">
    <property type="entry name" value="60S ribosomal protein L9"/>
    <property type="match status" value="1"/>
</dbReference>
<dbReference type="EMBL" id="JARGDH010000005">
    <property type="protein sequence ID" value="KAL0267322.1"/>
    <property type="molecule type" value="Genomic_DNA"/>
</dbReference>
<gene>
    <name evidence="7" type="ORF">PYX00_009622</name>
</gene>
<evidence type="ECO:0000256" key="3">
    <source>
        <dbReference type="ARBA" id="ARBA00023274"/>
    </source>
</evidence>
<proteinExistence type="inferred from homology"/>
<dbReference type="PANTHER" id="PTHR11655:SF16">
    <property type="entry name" value="60S RIBOSOMAL PROTEIN L9"/>
    <property type="match status" value="1"/>
</dbReference>
<dbReference type="PIRSF" id="PIRSF002162">
    <property type="entry name" value="Ribosomal_L6"/>
    <property type="match status" value="1"/>
</dbReference>
<reference evidence="7" key="1">
    <citation type="journal article" date="2024" name="Gigascience">
        <title>Chromosome-level genome of the poultry shaft louse Menopon gallinae provides insight into the host-switching and adaptive evolution of parasitic lice.</title>
        <authorList>
            <person name="Xu Y."/>
            <person name="Ma L."/>
            <person name="Liu S."/>
            <person name="Liang Y."/>
            <person name="Liu Q."/>
            <person name="He Z."/>
            <person name="Tian L."/>
            <person name="Duan Y."/>
            <person name="Cai W."/>
            <person name="Li H."/>
            <person name="Song F."/>
        </authorList>
    </citation>
    <scope>NUCLEOTIDE SEQUENCE</scope>
    <source>
        <strain evidence="7">Cailab_2023a</strain>
    </source>
</reference>
<evidence type="ECO:0000313" key="7">
    <source>
        <dbReference type="EMBL" id="KAL0267321.1"/>
    </source>
</evidence>
<evidence type="ECO:0000256" key="4">
    <source>
        <dbReference type="ARBA" id="ARBA00035246"/>
    </source>
</evidence>
<comment type="caution">
    <text evidence="7">The sequence shown here is derived from an EMBL/GenBank/DDBJ whole genome shotgun (WGS) entry which is preliminary data.</text>
</comment>
<evidence type="ECO:0000256" key="5">
    <source>
        <dbReference type="ARBA" id="ARBA00035349"/>
    </source>
</evidence>
<protein>
    <recommendedName>
        <fullName evidence="4">Large ribosomal subunit protein uL6</fullName>
    </recommendedName>
    <alternativeName>
        <fullName evidence="5">60S ribosomal protein L9</fullName>
    </alternativeName>
</protein>
<dbReference type="InterPro" id="IPR036789">
    <property type="entry name" value="Ribosomal_uL6-like_a/b-dom_sf"/>
</dbReference>
<dbReference type="InterPro" id="IPR020040">
    <property type="entry name" value="Ribosomal_uL6_a/b-dom"/>
</dbReference>
<dbReference type="Gene3D" id="3.90.930.12">
    <property type="entry name" value="Ribosomal protein L6, alpha-beta domain"/>
    <property type="match status" value="2"/>
</dbReference>
<organism evidence="7">
    <name type="scientific">Menopon gallinae</name>
    <name type="common">poultry shaft louse</name>
    <dbReference type="NCBI Taxonomy" id="328185"/>
    <lineage>
        <taxon>Eukaryota</taxon>
        <taxon>Metazoa</taxon>
        <taxon>Ecdysozoa</taxon>
        <taxon>Arthropoda</taxon>
        <taxon>Hexapoda</taxon>
        <taxon>Insecta</taxon>
        <taxon>Pterygota</taxon>
        <taxon>Neoptera</taxon>
        <taxon>Paraneoptera</taxon>
        <taxon>Psocodea</taxon>
        <taxon>Troctomorpha</taxon>
        <taxon>Phthiraptera</taxon>
        <taxon>Amblycera</taxon>
        <taxon>Menoponidae</taxon>
        <taxon>Menopon</taxon>
    </lineage>
</organism>
<dbReference type="AlphaFoldDB" id="A0AAW2HCC4"/>
<comment type="similarity">
    <text evidence="1">Belongs to the universal ribosomal protein uL6 family.</text>
</comment>
<evidence type="ECO:0000256" key="1">
    <source>
        <dbReference type="ARBA" id="ARBA00009356"/>
    </source>
</evidence>